<dbReference type="Proteomes" id="UP000281553">
    <property type="component" value="Unassembled WGS sequence"/>
</dbReference>
<evidence type="ECO:0000256" key="1">
    <source>
        <dbReference type="SAM" id="MobiDB-lite"/>
    </source>
</evidence>
<dbReference type="EMBL" id="UYRU01052555">
    <property type="protein sequence ID" value="VDN11920.1"/>
    <property type="molecule type" value="Genomic_DNA"/>
</dbReference>
<dbReference type="OrthoDB" id="10033291at2759"/>
<dbReference type="Pfam" id="PF01843">
    <property type="entry name" value="DIL"/>
    <property type="match status" value="1"/>
</dbReference>
<proteinExistence type="predicted"/>
<name>A0A3P7LEX2_DIBLA</name>
<dbReference type="InterPro" id="IPR002710">
    <property type="entry name" value="Dilute_dom"/>
</dbReference>
<organism evidence="3 4">
    <name type="scientific">Dibothriocephalus latus</name>
    <name type="common">Fish tapeworm</name>
    <name type="synonym">Diphyllobothrium latum</name>
    <dbReference type="NCBI Taxonomy" id="60516"/>
    <lineage>
        <taxon>Eukaryota</taxon>
        <taxon>Metazoa</taxon>
        <taxon>Spiralia</taxon>
        <taxon>Lophotrochozoa</taxon>
        <taxon>Platyhelminthes</taxon>
        <taxon>Cestoda</taxon>
        <taxon>Eucestoda</taxon>
        <taxon>Diphyllobothriidea</taxon>
        <taxon>Diphyllobothriidae</taxon>
        <taxon>Dibothriocephalus</taxon>
    </lineage>
</organism>
<reference evidence="3 4" key="1">
    <citation type="submission" date="2018-11" db="EMBL/GenBank/DDBJ databases">
        <authorList>
            <consortium name="Pathogen Informatics"/>
        </authorList>
    </citation>
    <scope>NUCLEOTIDE SEQUENCE [LARGE SCALE GENOMIC DNA]</scope>
</reference>
<feature type="region of interest" description="Disordered" evidence="1">
    <location>
        <begin position="59"/>
        <end position="83"/>
    </location>
</feature>
<feature type="domain" description="Dilute" evidence="2">
    <location>
        <begin position="144"/>
        <end position="244"/>
    </location>
</feature>
<keyword evidence="4" id="KW-1185">Reference proteome</keyword>
<dbReference type="AlphaFoldDB" id="A0A3P7LEX2"/>
<gene>
    <name evidence="3" type="ORF">DILT_LOCUS7751</name>
</gene>
<sequence length="272" mass="30428">MCQMFGNNDKAAEKGKLAEQRLFGELGQVKDNITVALSGAAVDYPVALVQAEDYIDNQDNGSTNGSLKDSATTASSDVDSASNSEDAADIIAVRSNTKFETSAHCQRSASDKSKSATAKPPVPPTEHPKQIPTSSAQAFIEETFFRRLLHGISTHIIEQFLDNPKLKIDSSTGRELWNFIRSLDTWMTKAGMNRYKEPLRVLYQFAKLLKTDRDTLFQMRVEHMRRICPEIPVPVLYFLLENYENGQGVRQAEVWQYDDVGTIGCDDSRKLL</sequence>
<evidence type="ECO:0000313" key="3">
    <source>
        <dbReference type="EMBL" id="VDN11920.1"/>
    </source>
</evidence>
<evidence type="ECO:0000313" key="4">
    <source>
        <dbReference type="Proteomes" id="UP000281553"/>
    </source>
</evidence>
<feature type="region of interest" description="Disordered" evidence="1">
    <location>
        <begin position="101"/>
        <end position="132"/>
    </location>
</feature>
<protein>
    <recommendedName>
        <fullName evidence="2">Dilute domain-containing protein</fullName>
    </recommendedName>
</protein>
<accession>A0A3P7LEX2</accession>
<feature type="compositionally biased region" description="Low complexity" evidence="1">
    <location>
        <begin position="69"/>
        <end position="83"/>
    </location>
</feature>
<evidence type="ECO:0000259" key="2">
    <source>
        <dbReference type="Pfam" id="PF01843"/>
    </source>
</evidence>